<name>A0ABQ1HD19_9FLAO</name>
<dbReference type="EMBL" id="BMGA01000001">
    <property type="protein sequence ID" value="GGA69227.1"/>
    <property type="molecule type" value="Genomic_DNA"/>
</dbReference>
<proteinExistence type="predicted"/>
<dbReference type="Proteomes" id="UP000658793">
    <property type="component" value="Unassembled WGS sequence"/>
</dbReference>
<comment type="caution">
    <text evidence="1">The sequence shown here is derived from an EMBL/GenBank/DDBJ whole genome shotgun (WGS) entry which is preliminary data.</text>
</comment>
<keyword evidence="2" id="KW-1185">Reference proteome</keyword>
<evidence type="ECO:0000313" key="1">
    <source>
        <dbReference type="EMBL" id="GGA69227.1"/>
    </source>
</evidence>
<organism evidence="1 2">
    <name type="scientific">Flavobacterium palustre</name>
    <dbReference type="NCBI Taxonomy" id="1476463"/>
    <lineage>
        <taxon>Bacteria</taxon>
        <taxon>Pseudomonadati</taxon>
        <taxon>Bacteroidota</taxon>
        <taxon>Flavobacteriia</taxon>
        <taxon>Flavobacteriales</taxon>
        <taxon>Flavobacteriaceae</taxon>
        <taxon>Flavobacterium</taxon>
    </lineage>
</organism>
<accession>A0ABQ1HD19</accession>
<gene>
    <name evidence="1" type="ORF">GCM10008015_07510</name>
</gene>
<sequence length="138" mass="15448">MTTLLSCSLDDPDRYNFYVLPVESYTMPSTFKVGVSHKIELKYQRPTVCYNYGGVYYVYGTGADSFTRTIGINANTKVGDVCAEELPPLSDAYFNFVPQEAGTYTFKFYKGSDEDDADGDGNKEEDLFEEVDIVVTNS</sequence>
<evidence type="ECO:0000313" key="2">
    <source>
        <dbReference type="Proteomes" id="UP000658793"/>
    </source>
</evidence>
<reference evidence="2" key="1">
    <citation type="journal article" date="2019" name="Int. J. Syst. Evol. Microbiol.">
        <title>The Global Catalogue of Microorganisms (GCM) 10K type strain sequencing project: providing services to taxonomists for standard genome sequencing and annotation.</title>
        <authorList>
            <consortium name="The Broad Institute Genomics Platform"/>
            <consortium name="The Broad Institute Genome Sequencing Center for Infectious Disease"/>
            <person name="Wu L."/>
            <person name="Ma J."/>
        </authorList>
    </citation>
    <scope>NUCLEOTIDE SEQUENCE [LARGE SCALE GENOMIC DNA]</scope>
    <source>
        <strain evidence="2">CGMCC 1.12811</strain>
    </source>
</reference>
<protein>
    <submittedName>
        <fullName evidence="1">Uncharacterized protein</fullName>
    </submittedName>
</protein>